<dbReference type="AlphaFoldDB" id="A0A0E3NCR0"/>
<evidence type="ECO:0000313" key="1">
    <source>
        <dbReference type="EMBL" id="AKB12670.1"/>
    </source>
</evidence>
<dbReference type="Proteomes" id="UP000066529">
    <property type="component" value="Chromosome"/>
</dbReference>
<proteinExistence type="predicted"/>
<organism evidence="1 2">
    <name type="scientific">Methanosarcina thermophila (strain ATCC 43570 / DSM 1825 / OCM 12 / VKM B-1830 / TM-1)</name>
    <dbReference type="NCBI Taxonomy" id="523844"/>
    <lineage>
        <taxon>Archaea</taxon>
        <taxon>Methanobacteriati</taxon>
        <taxon>Methanobacteriota</taxon>
        <taxon>Stenosarchaea group</taxon>
        <taxon>Methanomicrobia</taxon>
        <taxon>Methanosarcinales</taxon>
        <taxon>Methanosarcinaceae</taxon>
        <taxon>Methanosarcina</taxon>
    </lineage>
</organism>
<name>A0A0E3NCR0_METTT</name>
<dbReference type="RefSeq" id="WP_048166804.1">
    <property type="nucleotide sequence ID" value="NZ_CP009501.1"/>
</dbReference>
<dbReference type="KEGG" id="mthr:MSTHT_0912"/>
<dbReference type="EMBL" id="CP009501">
    <property type="protein sequence ID" value="AKB12670.1"/>
    <property type="molecule type" value="Genomic_DNA"/>
</dbReference>
<dbReference type="HOGENOM" id="CLU_150434_0_0_2"/>
<dbReference type="GeneID" id="24847833"/>
<dbReference type="PATRIC" id="fig|523844.20.peg.1178"/>
<gene>
    <name evidence="1" type="ORF">MSTHT_0912</name>
</gene>
<dbReference type="OrthoDB" id="137673at2157"/>
<reference evidence="1 2" key="1">
    <citation type="submission" date="2014-07" db="EMBL/GenBank/DDBJ databases">
        <title>Methanogenic archaea and the global carbon cycle.</title>
        <authorList>
            <person name="Henriksen J.R."/>
            <person name="Luke J."/>
            <person name="Reinhart S."/>
            <person name="Benedict M.N."/>
            <person name="Youngblut N.D."/>
            <person name="Metcalf M.E."/>
            <person name="Whitaker R.J."/>
            <person name="Metcalf W.W."/>
        </authorList>
    </citation>
    <scope>NUCLEOTIDE SEQUENCE [LARGE SCALE GENOMIC DNA]</scope>
    <source>
        <strain evidence="2">ATCC 43570 / DSM 1825 / OCM 12 / VKM B-1830 / TM-1</strain>
    </source>
</reference>
<protein>
    <submittedName>
        <fullName evidence="1">Uncharacterized protein</fullName>
    </submittedName>
</protein>
<evidence type="ECO:0000313" key="2">
    <source>
        <dbReference type="Proteomes" id="UP000066529"/>
    </source>
</evidence>
<accession>A0A0E3NCR0</accession>
<sequence>MGKLGKNLLGKLVGSDKSCCCCGPSIVSIKKIKVDNKDMEIAGLDEEFEKHFSAGKAPENIDIEELVRNLTKINEIPEEELEKLKVAVLKEYETYWQGKRK</sequence>